<organism evidence="1">
    <name type="scientific">Tanacetum cinerariifolium</name>
    <name type="common">Dalmatian daisy</name>
    <name type="synonym">Chrysanthemum cinerariifolium</name>
    <dbReference type="NCBI Taxonomy" id="118510"/>
    <lineage>
        <taxon>Eukaryota</taxon>
        <taxon>Viridiplantae</taxon>
        <taxon>Streptophyta</taxon>
        <taxon>Embryophyta</taxon>
        <taxon>Tracheophyta</taxon>
        <taxon>Spermatophyta</taxon>
        <taxon>Magnoliopsida</taxon>
        <taxon>eudicotyledons</taxon>
        <taxon>Gunneridae</taxon>
        <taxon>Pentapetalae</taxon>
        <taxon>asterids</taxon>
        <taxon>campanulids</taxon>
        <taxon>Asterales</taxon>
        <taxon>Asteraceae</taxon>
        <taxon>Asteroideae</taxon>
        <taxon>Anthemideae</taxon>
        <taxon>Anthemidinae</taxon>
        <taxon>Tanacetum</taxon>
    </lineage>
</organism>
<evidence type="ECO:0000313" key="1">
    <source>
        <dbReference type="EMBL" id="GEU87369.1"/>
    </source>
</evidence>
<dbReference type="AlphaFoldDB" id="A0A6L2NPP9"/>
<reference evidence="1" key="1">
    <citation type="journal article" date="2019" name="Sci. Rep.">
        <title>Draft genome of Tanacetum cinerariifolium, the natural source of mosquito coil.</title>
        <authorList>
            <person name="Yamashiro T."/>
            <person name="Shiraishi A."/>
            <person name="Satake H."/>
            <person name="Nakayama K."/>
        </authorList>
    </citation>
    <scope>NUCLEOTIDE SEQUENCE</scope>
</reference>
<comment type="caution">
    <text evidence="1">The sequence shown here is derived from an EMBL/GenBank/DDBJ whole genome shotgun (WGS) entry which is preliminary data.</text>
</comment>
<dbReference type="EMBL" id="BKCJ010009525">
    <property type="protein sequence ID" value="GEU87369.1"/>
    <property type="molecule type" value="Genomic_DNA"/>
</dbReference>
<name>A0A6L2NPP9_TANCI</name>
<proteinExistence type="predicted"/>
<gene>
    <name evidence="1" type="ORF">Tci_059347</name>
</gene>
<accession>A0A6L2NPP9</accession>
<protein>
    <recommendedName>
        <fullName evidence="2">Reverse transcriptase domain-containing protein</fullName>
    </recommendedName>
</protein>
<sequence length="264" mass="28698">MNLFMRHGKDQDSLNAAAGGNLLEKSPQDALTIIENKSKVKAVEEICVTCGGAHPYYQCLAAGGNTFPEFRDNIQGYISAATGSYNQGYPGYRPQGPRTLPGYTIANPKGELKAITTRSGLVTDGPTIPNPPKSVNLEEDECVEETYTDPDHAEYTIKENSEDIFSFGSALEDFICVVIVLDGNIVTAHYMFPYESFNVLLGDTCEGLCFHLFGKVSSATIKNLTFPGSFGKGPTMSMPYCIKGHVAVTEVMFYVGNLDSGEWI</sequence>
<evidence type="ECO:0008006" key="2">
    <source>
        <dbReference type="Google" id="ProtNLM"/>
    </source>
</evidence>